<evidence type="ECO:0000256" key="4">
    <source>
        <dbReference type="PROSITE-ProRule" id="PRU01032"/>
    </source>
</evidence>
<evidence type="ECO:0000256" key="3">
    <source>
        <dbReference type="ARBA" id="ARBA00022825"/>
    </source>
</evidence>
<dbReference type="GO" id="GO:0008240">
    <property type="term" value="F:tripeptidyl-peptidase activity"/>
    <property type="evidence" value="ECO:0007669"/>
    <property type="project" value="TreeGrafter"/>
</dbReference>
<dbReference type="InterPro" id="IPR030400">
    <property type="entry name" value="Sedolisin_dom"/>
</dbReference>
<feature type="active site" description="Charge relay system" evidence="4">
    <location>
        <position position="41"/>
    </location>
</feature>
<feature type="binding site" evidence="4">
    <location>
        <position position="246"/>
    </location>
    <ligand>
        <name>Ca(2+)</name>
        <dbReference type="ChEBI" id="CHEBI:29108"/>
    </ligand>
</feature>
<dbReference type="InterPro" id="IPR023828">
    <property type="entry name" value="Peptidase_S8_Ser-AS"/>
</dbReference>
<dbReference type="OrthoDB" id="3513207at2759"/>
<dbReference type="PROSITE" id="PS51695">
    <property type="entry name" value="SEDOLISIN"/>
    <property type="match status" value="1"/>
</dbReference>
<dbReference type="GO" id="GO:0006508">
    <property type="term" value="P:proteolysis"/>
    <property type="evidence" value="ECO:0007669"/>
    <property type="project" value="UniProtKB-KW"/>
</dbReference>
<feature type="binding site" evidence="4">
    <location>
        <position position="279"/>
    </location>
    <ligand>
        <name>Ca(2+)</name>
        <dbReference type="ChEBI" id="CHEBI:29108"/>
    </ligand>
</feature>
<feature type="active site" description="Charge relay system" evidence="4">
    <location>
        <position position="204"/>
    </location>
</feature>
<feature type="binding site" evidence="4">
    <location>
        <position position="247"/>
    </location>
    <ligand>
        <name>Ca(2+)</name>
        <dbReference type="ChEBI" id="CHEBI:29108"/>
    </ligand>
</feature>
<keyword evidence="3 4" id="KW-0720">Serine protease</keyword>
<evidence type="ECO:0000259" key="5">
    <source>
        <dbReference type="PROSITE" id="PS51695"/>
    </source>
</evidence>
<dbReference type="PANTHER" id="PTHR14218">
    <property type="entry name" value="PROTEASE S8 TRIPEPTIDYL PEPTIDASE I CLN2"/>
    <property type="match status" value="1"/>
</dbReference>
<dbReference type="GO" id="GO:0004252">
    <property type="term" value="F:serine-type endopeptidase activity"/>
    <property type="evidence" value="ECO:0007669"/>
    <property type="project" value="UniProtKB-UniRule"/>
</dbReference>
<feature type="binding site" evidence="4">
    <location>
        <position position="281"/>
    </location>
    <ligand>
        <name>Ca(2+)</name>
        <dbReference type="ChEBI" id="CHEBI:29108"/>
    </ligand>
</feature>
<keyword evidence="4" id="KW-0479">Metal-binding</keyword>
<dbReference type="EMBL" id="PDLM01000010">
    <property type="protein sequence ID" value="RDW67916.1"/>
    <property type="molecule type" value="Genomic_DNA"/>
</dbReference>
<dbReference type="PANTHER" id="PTHR14218:SF15">
    <property type="entry name" value="TRIPEPTIDYL-PEPTIDASE 1"/>
    <property type="match status" value="1"/>
</dbReference>
<dbReference type="GO" id="GO:0046872">
    <property type="term" value="F:metal ion binding"/>
    <property type="evidence" value="ECO:0007669"/>
    <property type="project" value="UniProtKB-UniRule"/>
</dbReference>
<keyword evidence="4" id="KW-0106">Calcium</keyword>
<dbReference type="InterPro" id="IPR036852">
    <property type="entry name" value="Peptidase_S8/S53_dom_sf"/>
</dbReference>
<dbReference type="InterPro" id="IPR050819">
    <property type="entry name" value="Tripeptidyl-peptidase_I"/>
</dbReference>
<keyword evidence="2 4" id="KW-0378">Hydrolase</keyword>
<dbReference type="SUPFAM" id="SSF52743">
    <property type="entry name" value="Subtilisin-like"/>
    <property type="match status" value="1"/>
</dbReference>
<feature type="domain" description="Peptidase S53" evidence="5">
    <location>
        <begin position="1"/>
        <end position="301"/>
    </location>
</feature>
<sequence>METFQERYAPWAKVQRFKSVLVNGARDNQSYVGDASEGNLDSQYLLAVVAPLAIIEYIVGGSGPLIPDLDQPELPGSNEPYLEFLDYLLSLDDVDLPHTISSSYGENEQEIPPDYARLVCNKFGLLGARGVSMIAVDFSSGGFSDIFPRPAYQDLHVQSFLNKFGNQWNGLYNSQGRGFPDVVAQSATFTAVDRGIEAHISGTSAAAPVFAGIIALMNAARISAGQRPLGFLNPWLYSEGYKALNDITRGGSTGCTGVDQYSNLSTTVVPYGSWNATAGWDPVTGLGTPDCAKMFHLASINY</sequence>
<proteinExistence type="predicted"/>
<dbReference type="PROSITE" id="PS00138">
    <property type="entry name" value="SUBTILASE_SER"/>
    <property type="match status" value="1"/>
</dbReference>
<accession>A0A3D8R1Q8</accession>
<feature type="active site" description="Charge relay system" evidence="4">
    <location>
        <position position="37"/>
    </location>
</feature>
<dbReference type="AlphaFoldDB" id="A0A3D8R1Q8"/>
<name>A0A3D8R1Q8_9HELO</name>
<evidence type="ECO:0000313" key="7">
    <source>
        <dbReference type="Proteomes" id="UP000256645"/>
    </source>
</evidence>
<comment type="caution">
    <text evidence="6">The sequence shown here is derived from an EMBL/GenBank/DDBJ whole genome shotgun (WGS) entry which is preliminary data.</text>
</comment>
<keyword evidence="1 4" id="KW-0645">Protease</keyword>
<dbReference type="Proteomes" id="UP000256645">
    <property type="component" value="Unassembled WGS sequence"/>
</dbReference>
<protein>
    <recommendedName>
        <fullName evidence="5">Peptidase S53 domain-containing protein</fullName>
    </recommendedName>
</protein>
<dbReference type="CDD" id="cd04056">
    <property type="entry name" value="Peptidases_S53"/>
    <property type="match status" value="1"/>
</dbReference>
<dbReference type="STRING" id="1849047.A0A3D8R1Q8"/>
<keyword evidence="7" id="KW-1185">Reference proteome</keyword>
<dbReference type="Gene3D" id="3.40.50.200">
    <property type="entry name" value="Peptidase S8/S53 domain"/>
    <property type="match status" value="2"/>
</dbReference>
<evidence type="ECO:0000256" key="2">
    <source>
        <dbReference type="ARBA" id="ARBA00022801"/>
    </source>
</evidence>
<reference evidence="6 7" key="1">
    <citation type="journal article" date="2018" name="IMA Fungus">
        <title>IMA Genome-F 9: Draft genome sequence of Annulohypoxylon stygium, Aspergillus mulundensis, Berkeleyomyces basicola (syn. Thielaviopsis basicola), Ceratocystis smalleyi, two Cercospora beticola strains, Coleophoma cylindrospora, Fusarium fracticaudum, Phialophora cf. hyalina, and Morchella septimelata.</title>
        <authorList>
            <person name="Wingfield B.D."/>
            <person name="Bills G.F."/>
            <person name="Dong Y."/>
            <person name="Huang W."/>
            <person name="Nel W.J."/>
            <person name="Swalarsk-Parry B.S."/>
            <person name="Vaghefi N."/>
            <person name="Wilken P.M."/>
            <person name="An Z."/>
            <person name="de Beer Z.W."/>
            <person name="De Vos L."/>
            <person name="Chen L."/>
            <person name="Duong T.A."/>
            <person name="Gao Y."/>
            <person name="Hammerbacher A."/>
            <person name="Kikkert J.R."/>
            <person name="Li Y."/>
            <person name="Li H."/>
            <person name="Li K."/>
            <person name="Li Q."/>
            <person name="Liu X."/>
            <person name="Ma X."/>
            <person name="Naidoo K."/>
            <person name="Pethybridge S.J."/>
            <person name="Sun J."/>
            <person name="Steenkamp E.T."/>
            <person name="van der Nest M.A."/>
            <person name="van Wyk S."/>
            <person name="Wingfield M.J."/>
            <person name="Xiong C."/>
            <person name="Yue Q."/>
            <person name="Zhang X."/>
        </authorList>
    </citation>
    <scope>NUCLEOTIDE SEQUENCE [LARGE SCALE GENOMIC DNA]</scope>
    <source>
        <strain evidence="6 7">BP6252</strain>
    </source>
</reference>
<evidence type="ECO:0000313" key="6">
    <source>
        <dbReference type="EMBL" id="RDW67916.1"/>
    </source>
</evidence>
<organism evidence="6 7">
    <name type="scientific">Coleophoma cylindrospora</name>
    <dbReference type="NCBI Taxonomy" id="1849047"/>
    <lineage>
        <taxon>Eukaryota</taxon>
        <taxon>Fungi</taxon>
        <taxon>Dikarya</taxon>
        <taxon>Ascomycota</taxon>
        <taxon>Pezizomycotina</taxon>
        <taxon>Leotiomycetes</taxon>
        <taxon>Helotiales</taxon>
        <taxon>Dermateaceae</taxon>
        <taxon>Coleophoma</taxon>
    </lineage>
</organism>
<comment type="cofactor">
    <cofactor evidence="4">
        <name>Ca(2+)</name>
        <dbReference type="ChEBI" id="CHEBI:29108"/>
    </cofactor>
    <text evidence="4">Binds 1 Ca(2+) ion per subunit.</text>
</comment>
<evidence type="ECO:0000256" key="1">
    <source>
        <dbReference type="ARBA" id="ARBA00022670"/>
    </source>
</evidence>
<gene>
    <name evidence="6" type="ORF">BP6252_09312</name>
</gene>